<accession>E0XRN7</accession>
<evidence type="ECO:0000256" key="1">
    <source>
        <dbReference type="SAM" id="MobiDB-lite"/>
    </source>
</evidence>
<evidence type="ECO:0000313" key="2">
    <source>
        <dbReference type="EMBL" id="ADI17078.1"/>
    </source>
</evidence>
<dbReference type="EMBL" id="GU474853">
    <property type="protein sequence ID" value="ADI17078.1"/>
    <property type="molecule type" value="Genomic_DNA"/>
</dbReference>
<dbReference type="AlphaFoldDB" id="E0XRN7"/>
<sequence>MQIASNKKHVLEDSGVSLRAPCVKECQKRVRSFARRFDAAHASGASQRQSLGVLAKVPPHH</sequence>
<organism evidence="2">
    <name type="scientific">uncultured alpha proteobacterium HF0010_30A23</name>
    <dbReference type="NCBI Taxonomy" id="710802"/>
    <lineage>
        <taxon>Bacteria</taxon>
        <taxon>Pseudomonadati</taxon>
        <taxon>Pseudomonadota</taxon>
        <taxon>Alphaproteobacteria</taxon>
        <taxon>environmental samples</taxon>
    </lineage>
</organism>
<proteinExistence type="predicted"/>
<feature type="region of interest" description="Disordered" evidence="1">
    <location>
        <begin position="39"/>
        <end position="61"/>
    </location>
</feature>
<name>E0XRN7_9PROT</name>
<protein>
    <submittedName>
        <fullName evidence="2">Uncharacterized protein</fullName>
    </submittedName>
</protein>
<reference evidence="2" key="1">
    <citation type="journal article" date="2011" name="Environ. Microbiol.">
        <title>Time-series analyses of Monterey Bay coastal microbial picoplankton using a 'genome proxy' microarray.</title>
        <authorList>
            <person name="Rich V.I."/>
            <person name="Pham V.D."/>
            <person name="Eppley J."/>
            <person name="Shi Y."/>
            <person name="DeLong E.F."/>
        </authorList>
    </citation>
    <scope>NUCLEOTIDE SEQUENCE</scope>
</reference>